<dbReference type="PANTHER" id="PTHR39206:SF1">
    <property type="entry name" value="SLL8004 PROTEIN"/>
    <property type="match status" value="1"/>
</dbReference>
<evidence type="ECO:0000256" key="1">
    <source>
        <dbReference type="ARBA" id="ARBA00022741"/>
    </source>
</evidence>
<proteinExistence type="predicted"/>
<dbReference type="Gene3D" id="3.40.50.300">
    <property type="entry name" value="P-loop containing nucleotide triphosphate hydrolases"/>
    <property type="match status" value="1"/>
</dbReference>
<dbReference type="RefSeq" id="WP_121200984.1">
    <property type="nucleotide sequence ID" value="NZ_RBKU01000001.1"/>
</dbReference>
<keyword evidence="1" id="KW-0547">Nucleotide-binding</keyword>
<keyword evidence="5" id="KW-1185">Reference proteome</keyword>
<evidence type="ECO:0000256" key="2">
    <source>
        <dbReference type="ARBA" id="ARBA00022840"/>
    </source>
</evidence>
<accession>A0A495J7L1</accession>
<dbReference type="InterPro" id="IPR027417">
    <property type="entry name" value="P-loop_NTPase"/>
</dbReference>
<dbReference type="GO" id="GO:0005524">
    <property type="term" value="F:ATP binding"/>
    <property type="evidence" value="ECO:0007669"/>
    <property type="project" value="UniProtKB-KW"/>
</dbReference>
<dbReference type="OrthoDB" id="9791543at2"/>
<dbReference type="AlphaFoldDB" id="A0A495J7L1"/>
<evidence type="ECO:0000313" key="4">
    <source>
        <dbReference type="EMBL" id="RKR84975.1"/>
    </source>
</evidence>
<keyword evidence="2" id="KW-0067">ATP-binding</keyword>
<dbReference type="Pfam" id="PF06414">
    <property type="entry name" value="Zeta_toxin"/>
    <property type="match status" value="1"/>
</dbReference>
<dbReference type="SUPFAM" id="SSF52540">
    <property type="entry name" value="P-loop containing nucleoside triphosphate hydrolases"/>
    <property type="match status" value="1"/>
</dbReference>
<comment type="caution">
    <text evidence="4">The sequence shown here is derived from an EMBL/GenBank/DDBJ whole genome shotgun (WGS) entry which is preliminary data.</text>
</comment>
<dbReference type="EMBL" id="RBKU01000001">
    <property type="protein sequence ID" value="RKR84975.1"/>
    <property type="molecule type" value="Genomic_DNA"/>
</dbReference>
<dbReference type="GO" id="GO:0016301">
    <property type="term" value="F:kinase activity"/>
    <property type="evidence" value="ECO:0007669"/>
    <property type="project" value="InterPro"/>
</dbReference>
<name>A0A495J7L1_9SPHI</name>
<evidence type="ECO:0000313" key="5">
    <source>
        <dbReference type="Proteomes" id="UP000268007"/>
    </source>
</evidence>
<dbReference type="InterPro" id="IPR010488">
    <property type="entry name" value="Zeta_toxin_domain"/>
</dbReference>
<protein>
    <submittedName>
        <fullName evidence="4">Putative ABC-type ATPase</fullName>
    </submittedName>
</protein>
<feature type="domain" description="Zeta toxin" evidence="3">
    <location>
        <begin position="43"/>
        <end position="107"/>
    </location>
</feature>
<reference evidence="4 5" key="1">
    <citation type="submission" date="2018-10" db="EMBL/GenBank/DDBJ databases">
        <title>Genomic Encyclopedia of Archaeal and Bacterial Type Strains, Phase II (KMG-II): from individual species to whole genera.</title>
        <authorList>
            <person name="Goeker M."/>
        </authorList>
    </citation>
    <scope>NUCLEOTIDE SEQUENCE [LARGE SCALE GENOMIC DNA]</scope>
    <source>
        <strain evidence="4 5">DSM 18602</strain>
    </source>
</reference>
<evidence type="ECO:0000259" key="3">
    <source>
        <dbReference type="Pfam" id="PF06414"/>
    </source>
</evidence>
<gene>
    <name evidence="4" type="ORF">BDD43_5229</name>
</gene>
<organism evidence="4 5">
    <name type="scientific">Mucilaginibacter gracilis</name>
    <dbReference type="NCBI Taxonomy" id="423350"/>
    <lineage>
        <taxon>Bacteria</taxon>
        <taxon>Pseudomonadati</taxon>
        <taxon>Bacteroidota</taxon>
        <taxon>Sphingobacteriia</taxon>
        <taxon>Sphingobacteriales</taxon>
        <taxon>Sphingobacteriaceae</taxon>
        <taxon>Mucilaginibacter</taxon>
    </lineage>
</organism>
<dbReference type="PANTHER" id="PTHR39206">
    <property type="entry name" value="SLL8004 PROTEIN"/>
    <property type="match status" value="1"/>
</dbReference>
<dbReference type="Proteomes" id="UP000268007">
    <property type="component" value="Unassembled WGS sequence"/>
</dbReference>
<sequence length="201" mass="23051">MKKPELVFVCGCNAAGKSTFIRTRLNELVGFEVIMTDVYKSRTKELIKQAINQHQNIIVETVFNDPSFRDLIDLARNNGYLTTLIALFLDDIQESKNRVAFRGTQQSGITISGSNVQINFNESFKNIATYFFYFDQSDFIYTGVGGVNKLIMSFKKGQLLNYHATALKYPQKFASYSFQKDRLDEDAYNIIIQNLDFVRKS</sequence>